<keyword evidence="3" id="KW-0325">Glycoprotein</keyword>
<evidence type="ECO:0000259" key="5">
    <source>
        <dbReference type="Pfam" id="PF00149"/>
    </source>
</evidence>
<feature type="domain" description="Purple acid phosphatase N-terminal" evidence="7">
    <location>
        <begin position="19"/>
        <end position="96"/>
    </location>
</feature>
<dbReference type="Pfam" id="PF14008">
    <property type="entry name" value="Metallophos_C"/>
    <property type="match status" value="1"/>
</dbReference>
<dbReference type="Gene3D" id="3.60.21.10">
    <property type="match status" value="1"/>
</dbReference>
<reference evidence="8" key="1">
    <citation type="submission" date="2023-01" db="EMBL/GenBank/DDBJ databases">
        <title>Metagenome sequencing of chrysophaentin producing Chrysophaeum taylorii.</title>
        <authorList>
            <person name="Davison J."/>
            <person name="Bewley C."/>
        </authorList>
    </citation>
    <scope>NUCLEOTIDE SEQUENCE</scope>
    <source>
        <strain evidence="8">NIES-1699</strain>
    </source>
</reference>
<dbReference type="PANTHER" id="PTHR22953:SF153">
    <property type="entry name" value="PURPLE ACID PHOSPHATASE"/>
    <property type="match status" value="1"/>
</dbReference>
<name>A0AAD7UEA4_9STRA</name>
<gene>
    <name evidence="8" type="ORF">CTAYLR_004117</name>
</gene>
<dbReference type="AlphaFoldDB" id="A0AAD7UEA4"/>
<protein>
    <recommendedName>
        <fullName evidence="4">Purple acid phosphatase</fullName>
        <ecNumber evidence="4">3.1.3.2</ecNumber>
    </recommendedName>
</protein>
<dbReference type="InterPro" id="IPR015914">
    <property type="entry name" value="PAPs_N"/>
</dbReference>
<dbReference type="Gene3D" id="2.60.40.380">
    <property type="entry name" value="Purple acid phosphatase-like, N-terminal"/>
    <property type="match status" value="1"/>
</dbReference>
<dbReference type="Pfam" id="PF00149">
    <property type="entry name" value="Metallophos"/>
    <property type="match status" value="1"/>
</dbReference>
<dbReference type="Pfam" id="PF16656">
    <property type="entry name" value="Pur_ac_phosph_N"/>
    <property type="match status" value="1"/>
</dbReference>
<dbReference type="InterPro" id="IPR039331">
    <property type="entry name" value="PAPs-like"/>
</dbReference>
<proteinExistence type="inferred from homology"/>
<comment type="similarity">
    <text evidence="4">Belongs to the metallophosphoesterase superfamily. Purple acid phosphatase family.</text>
</comment>
<evidence type="ECO:0000256" key="4">
    <source>
        <dbReference type="RuleBase" id="RU361203"/>
    </source>
</evidence>
<feature type="domain" description="Purple acid phosphatase C-terminal" evidence="6">
    <location>
        <begin position="350"/>
        <end position="411"/>
    </location>
</feature>
<sequence length="417" mass="46265">MLLLLLLLFVGASSNNVLQVHLALAGRNRRAVCWQTMDAAESVVRYGPSLELTAYGSAVRYYESYSHTVVLEDLAPGVWRYQVGNQSSNFTISSETPPFKVAIIGDNGRKEYGGGQVIEMLGPQFDFVWHNGDIGYADDAFLHSVLEFGYEDAWNEYASQMDWAPQIPWMVAPGNHEAECHSPACRVSWTRRESLRNFSAYQSRFRMPSEESGGSGNMWYSFEYGPLHIAVVNTETDYPDAPIDSYLLGGGQYGGFCDSFGCGDWLEWLENDLKNVDRERTPFILVGGHRPVYSVDEMNDDGTPSDDAAALQAAVEDLFYKYGVDVYFCGHKHAYERTFPVYKSVLTPNATVYVVEGAAGGDEGLQSYAGDPSPDFLAYVNDTQYAMGVLDVLSPTHIKFSHVGAGGLVLDFVDLYK</sequence>
<feature type="domain" description="Calcineurin-like phosphoesterase" evidence="5">
    <location>
        <begin position="100"/>
        <end position="335"/>
    </location>
</feature>
<evidence type="ECO:0000259" key="6">
    <source>
        <dbReference type="Pfam" id="PF14008"/>
    </source>
</evidence>
<dbReference type="InterPro" id="IPR025733">
    <property type="entry name" value="PAPs_C"/>
</dbReference>
<evidence type="ECO:0000256" key="1">
    <source>
        <dbReference type="ARBA" id="ARBA00022729"/>
    </source>
</evidence>
<dbReference type="InterPro" id="IPR041792">
    <property type="entry name" value="MPP_PAP"/>
</dbReference>
<organism evidence="8 9">
    <name type="scientific">Chrysophaeum taylorii</name>
    <dbReference type="NCBI Taxonomy" id="2483200"/>
    <lineage>
        <taxon>Eukaryota</taxon>
        <taxon>Sar</taxon>
        <taxon>Stramenopiles</taxon>
        <taxon>Ochrophyta</taxon>
        <taxon>Pelagophyceae</taxon>
        <taxon>Pelagomonadales</taxon>
        <taxon>Pelagomonadaceae</taxon>
        <taxon>Chrysophaeum</taxon>
    </lineage>
</organism>
<dbReference type="CDD" id="cd00839">
    <property type="entry name" value="MPP_PAPs"/>
    <property type="match status" value="1"/>
</dbReference>
<dbReference type="SUPFAM" id="SSF49363">
    <property type="entry name" value="Purple acid phosphatase, N-terminal domain"/>
    <property type="match status" value="1"/>
</dbReference>
<keyword evidence="2 4" id="KW-0378">Hydrolase</keyword>
<dbReference type="PANTHER" id="PTHR22953">
    <property type="entry name" value="ACID PHOSPHATASE RELATED"/>
    <property type="match status" value="1"/>
</dbReference>
<evidence type="ECO:0000259" key="7">
    <source>
        <dbReference type="Pfam" id="PF16656"/>
    </source>
</evidence>
<dbReference type="EMBL" id="JAQMWT010000373">
    <property type="protein sequence ID" value="KAJ8602646.1"/>
    <property type="molecule type" value="Genomic_DNA"/>
</dbReference>
<evidence type="ECO:0000256" key="3">
    <source>
        <dbReference type="ARBA" id="ARBA00023180"/>
    </source>
</evidence>
<dbReference type="Proteomes" id="UP001230188">
    <property type="component" value="Unassembled WGS sequence"/>
</dbReference>
<dbReference type="GO" id="GO:0003993">
    <property type="term" value="F:acid phosphatase activity"/>
    <property type="evidence" value="ECO:0007669"/>
    <property type="project" value="UniProtKB-EC"/>
</dbReference>
<dbReference type="EC" id="3.1.3.2" evidence="4"/>
<comment type="catalytic activity">
    <reaction evidence="4">
        <text>a phosphate monoester + H2O = an alcohol + phosphate</text>
        <dbReference type="Rhea" id="RHEA:15017"/>
        <dbReference type="ChEBI" id="CHEBI:15377"/>
        <dbReference type="ChEBI" id="CHEBI:30879"/>
        <dbReference type="ChEBI" id="CHEBI:43474"/>
        <dbReference type="ChEBI" id="CHEBI:67140"/>
        <dbReference type="EC" id="3.1.3.2"/>
    </reaction>
</comment>
<accession>A0AAD7UEA4</accession>
<evidence type="ECO:0000313" key="8">
    <source>
        <dbReference type="EMBL" id="KAJ8602646.1"/>
    </source>
</evidence>
<evidence type="ECO:0000313" key="9">
    <source>
        <dbReference type="Proteomes" id="UP001230188"/>
    </source>
</evidence>
<dbReference type="GO" id="GO:0046872">
    <property type="term" value="F:metal ion binding"/>
    <property type="evidence" value="ECO:0007669"/>
    <property type="project" value="InterPro"/>
</dbReference>
<dbReference type="InterPro" id="IPR008963">
    <property type="entry name" value="Purple_acid_Pase-like_N"/>
</dbReference>
<dbReference type="SUPFAM" id="SSF56300">
    <property type="entry name" value="Metallo-dependent phosphatases"/>
    <property type="match status" value="1"/>
</dbReference>
<dbReference type="InterPro" id="IPR004843">
    <property type="entry name" value="Calcineurin-like_PHP"/>
</dbReference>
<evidence type="ECO:0000256" key="2">
    <source>
        <dbReference type="ARBA" id="ARBA00022801"/>
    </source>
</evidence>
<dbReference type="InterPro" id="IPR029052">
    <property type="entry name" value="Metallo-depent_PP-like"/>
</dbReference>
<keyword evidence="9" id="KW-1185">Reference proteome</keyword>
<keyword evidence="1" id="KW-0732">Signal</keyword>
<comment type="caution">
    <text evidence="8">The sequence shown here is derived from an EMBL/GenBank/DDBJ whole genome shotgun (WGS) entry which is preliminary data.</text>
</comment>